<dbReference type="STRING" id="1792290.MSP8886_00185"/>
<keyword evidence="4" id="KW-1003">Cell membrane</keyword>
<dbReference type="InterPro" id="IPR058626">
    <property type="entry name" value="MdtA-like_b-barrel"/>
</dbReference>
<evidence type="ECO:0000313" key="13">
    <source>
        <dbReference type="Proteomes" id="UP000092544"/>
    </source>
</evidence>
<organism evidence="12 13">
    <name type="scientific">Marinomonas spartinae</name>
    <dbReference type="NCBI Taxonomy" id="1792290"/>
    <lineage>
        <taxon>Bacteria</taxon>
        <taxon>Pseudomonadati</taxon>
        <taxon>Pseudomonadota</taxon>
        <taxon>Gammaproteobacteria</taxon>
        <taxon>Oceanospirillales</taxon>
        <taxon>Oceanospirillaceae</taxon>
        <taxon>Marinomonas</taxon>
    </lineage>
</organism>
<evidence type="ECO:0000259" key="10">
    <source>
        <dbReference type="Pfam" id="PF25944"/>
    </source>
</evidence>
<evidence type="ECO:0000256" key="7">
    <source>
        <dbReference type="SAM" id="Phobius"/>
    </source>
</evidence>
<name>A0A1A8T2H2_9GAMM</name>
<protein>
    <submittedName>
        <fullName evidence="12">Multidrug resistance protein MdtA</fullName>
    </submittedName>
</protein>
<evidence type="ECO:0000259" key="8">
    <source>
        <dbReference type="Pfam" id="PF25876"/>
    </source>
</evidence>
<dbReference type="InterPro" id="IPR058627">
    <property type="entry name" value="MdtA-like_C"/>
</dbReference>
<dbReference type="Gene3D" id="2.40.30.170">
    <property type="match status" value="1"/>
</dbReference>
<proteinExistence type="inferred from homology"/>
<dbReference type="Pfam" id="PF25917">
    <property type="entry name" value="BSH_RND"/>
    <property type="match status" value="1"/>
</dbReference>
<evidence type="ECO:0000256" key="1">
    <source>
        <dbReference type="ARBA" id="ARBA00004236"/>
    </source>
</evidence>
<feature type="domain" description="Multidrug resistance protein MdtA-like alpha-helical hairpin" evidence="8">
    <location>
        <begin position="116"/>
        <end position="186"/>
    </location>
</feature>
<dbReference type="NCBIfam" id="TIGR01730">
    <property type="entry name" value="RND_mfp"/>
    <property type="match status" value="1"/>
</dbReference>
<dbReference type="Gene3D" id="2.40.420.20">
    <property type="match status" value="1"/>
</dbReference>
<evidence type="ECO:0000256" key="3">
    <source>
        <dbReference type="ARBA" id="ARBA00022448"/>
    </source>
</evidence>
<dbReference type="Pfam" id="PF25967">
    <property type="entry name" value="RND-MFP_C"/>
    <property type="match status" value="1"/>
</dbReference>
<evidence type="ECO:0000256" key="4">
    <source>
        <dbReference type="ARBA" id="ARBA00022475"/>
    </source>
</evidence>
<evidence type="ECO:0000256" key="2">
    <source>
        <dbReference type="ARBA" id="ARBA00009477"/>
    </source>
</evidence>
<gene>
    <name evidence="12" type="primary">mdtA</name>
    <name evidence="12" type="ORF">MSP8886_00185</name>
</gene>
<dbReference type="GO" id="GO:0015562">
    <property type="term" value="F:efflux transmembrane transporter activity"/>
    <property type="evidence" value="ECO:0007669"/>
    <property type="project" value="TreeGrafter"/>
</dbReference>
<dbReference type="Proteomes" id="UP000092544">
    <property type="component" value="Unassembled WGS sequence"/>
</dbReference>
<dbReference type="PANTHER" id="PTHR30469:SF12">
    <property type="entry name" value="MULTIDRUG RESISTANCE PROTEIN MDTA"/>
    <property type="match status" value="1"/>
</dbReference>
<reference evidence="12 13" key="1">
    <citation type="submission" date="2016-06" db="EMBL/GenBank/DDBJ databases">
        <authorList>
            <person name="Kjaerup R.B."/>
            <person name="Dalgaard T.S."/>
            <person name="Juul-Madsen H.R."/>
        </authorList>
    </citation>
    <scope>NUCLEOTIDE SEQUENCE [LARGE SCALE GENOMIC DNA]</scope>
    <source>
        <strain evidence="12 13">CECT 8886</strain>
    </source>
</reference>
<dbReference type="Gene3D" id="2.40.50.100">
    <property type="match status" value="1"/>
</dbReference>
<keyword evidence="6 7" id="KW-0472">Membrane</keyword>
<dbReference type="OrthoDB" id="9800613at2"/>
<dbReference type="SUPFAM" id="SSF111369">
    <property type="entry name" value="HlyD-like secretion proteins"/>
    <property type="match status" value="1"/>
</dbReference>
<keyword evidence="3" id="KW-0813">Transport</keyword>
<dbReference type="InterPro" id="IPR058624">
    <property type="entry name" value="MdtA-like_HH"/>
</dbReference>
<comment type="similarity">
    <text evidence="2">Belongs to the membrane fusion protein (MFP) (TC 8.A.1) family.</text>
</comment>
<evidence type="ECO:0000313" key="12">
    <source>
        <dbReference type="EMBL" id="SBS25150.1"/>
    </source>
</evidence>
<feature type="domain" description="Multidrug resistance protein MdtA-like barrel-sandwich hybrid" evidence="9">
    <location>
        <begin position="77"/>
        <end position="216"/>
    </location>
</feature>
<dbReference type="Gene3D" id="1.10.287.470">
    <property type="entry name" value="Helix hairpin bin"/>
    <property type="match status" value="1"/>
</dbReference>
<feature type="transmembrane region" description="Helical" evidence="7">
    <location>
        <begin position="12"/>
        <end position="31"/>
    </location>
</feature>
<evidence type="ECO:0000256" key="6">
    <source>
        <dbReference type="ARBA" id="ARBA00023136"/>
    </source>
</evidence>
<evidence type="ECO:0000259" key="11">
    <source>
        <dbReference type="Pfam" id="PF25967"/>
    </source>
</evidence>
<feature type="domain" description="Multidrug resistance protein MdtA-like C-terminal permuted SH3" evidence="11">
    <location>
        <begin position="310"/>
        <end position="370"/>
    </location>
</feature>
<feature type="domain" description="Multidrug resistance protein MdtA-like beta-barrel" evidence="10">
    <location>
        <begin position="222"/>
        <end position="305"/>
    </location>
</feature>
<evidence type="ECO:0000256" key="5">
    <source>
        <dbReference type="ARBA" id="ARBA00022519"/>
    </source>
</evidence>
<comment type="subcellular location">
    <subcellularLocation>
        <location evidence="1">Cell membrane</location>
    </subcellularLocation>
</comment>
<keyword evidence="7" id="KW-0812">Transmembrane</keyword>
<evidence type="ECO:0000259" key="9">
    <source>
        <dbReference type="Pfam" id="PF25917"/>
    </source>
</evidence>
<dbReference type="RefSeq" id="WP_067011776.1">
    <property type="nucleotide sequence ID" value="NZ_FLOB01000001.1"/>
</dbReference>
<accession>A0A1A8T2H2</accession>
<keyword evidence="7" id="KW-1133">Transmembrane helix</keyword>
<dbReference type="PANTHER" id="PTHR30469">
    <property type="entry name" value="MULTIDRUG RESISTANCE PROTEIN MDTA"/>
    <property type="match status" value="1"/>
</dbReference>
<dbReference type="Pfam" id="PF25876">
    <property type="entry name" value="HH_MFP_RND"/>
    <property type="match status" value="1"/>
</dbReference>
<keyword evidence="13" id="KW-1185">Reference proteome</keyword>
<dbReference type="InterPro" id="IPR006143">
    <property type="entry name" value="RND_pump_MFP"/>
</dbReference>
<dbReference type="EMBL" id="FLOB01000001">
    <property type="protein sequence ID" value="SBS25150.1"/>
    <property type="molecule type" value="Genomic_DNA"/>
</dbReference>
<keyword evidence="5" id="KW-0997">Cell inner membrane</keyword>
<dbReference type="InterPro" id="IPR058625">
    <property type="entry name" value="MdtA-like_BSH"/>
</dbReference>
<dbReference type="AlphaFoldDB" id="A0A1A8T2H2"/>
<sequence>MTTRSSIKFRLFLTLLAAIVMAGGWYGWHYFQTPEKTAKARHHFGGNRTTPVYAGVAKQADVAVYLNALGTVKANASVTVTSRVTGELRQVYFKEGQYVKKGELIAQIDDRSYQATLAQNKGALAQNEALLHNAKTTLARYQKLAKENSISVQDVQEQMATVGQYEGIVASAKAQITSAKLNIAYAKIKAPISGYIGLLEVDQGNLISSDSTAITTITQTNPITATFSIPQQHLQEVLQGLRHHQVFPVTLYDQTGAKKLATGKLTNISNSIDGDTGTIKLKALFSNAKEALYPNQFVNVRLQVKELKHAIVIPKAALQLNDNGDFVFVIGPDNKVKKHIVEAGPVDGVDRVVILSGIKVGDKVVTTSIDNLRDGSTVKIIAPNKDVQ</sequence>
<dbReference type="GO" id="GO:1990281">
    <property type="term" value="C:efflux pump complex"/>
    <property type="evidence" value="ECO:0007669"/>
    <property type="project" value="TreeGrafter"/>
</dbReference>
<dbReference type="Pfam" id="PF25944">
    <property type="entry name" value="Beta-barrel_RND"/>
    <property type="match status" value="1"/>
</dbReference>